<dbReference type="PROSITE" id="PS51257">
    <property type="entry name" value="PROKAR_LIPOPROTEIN"/>
    <property type="match status" value="1"/>
</dbReference>
<dbReference type="Pfam" id="PF19643">
    <property type="entry name" value="DUF6146"/>
    <property type="match status" value="1"/>
</dbReference>
<evidence type="ECO:0000256" key="1">
    <source>
        <dbReference type="SAM" id="SignalP"/>
    </source>
</evidence>
<feature type="signal peptide" evidence="1">
    <location>
        <begin position="1"/>
        <end position="21"/>
    </location>
</feature>
<name>A0ABY4BWZ5_9FLAO</name>
<keyword evidence="3" id="KW-1185">Reference proteome</keyword>
<keyword evidence="1" id="KW-0732">Signal</keyword>
<dbReference type="InterPro" id="IPR046144">
    <property type="entry name" value="DUF6146"/>
</dbReference>
<sequence length="137" mass="16130">MKKLILIFGLLLFTASCSTQNIPKEGDKVSMRPEKNDDGEWDIEVLDSQWSYFLNAIAKPMSMYSESYLKTKNSFLVSEWNSYYFSGRYRNVIESSIEYNPNENYGILFEYKLYQVFAFVQWKYGLKLNGLSMTDVR</sequence>
<organism evidence="2 3">
    <name type="scientific">Chryseobacterium suipulveris</name>
    <dbReference type="NCBI Taxonomy" id="2929800"/>
    <lineage>
        <taxon>Bacteria</taxon>
        <taxon>Pseudomonadati</taxon>
        <taxon>Bacteroidota</taxon>
        <taxon>Flavobacteriia</taxon>
        <taxon>Flavobacteriales</taxon>
        <taxon>Weeksellaceae</taxon>
        <taxon>Chryseobacterium group</taxon>
        <taxon>Chryseobacterium</taxon>
    </lineage>
</organism>
<dbReference type="RefSeq" id="WP_243549376.1">
    <property type="nucleotide sequence ID" value="NZ_CP094532.1"/>
</dbReference>
<accession>A0ABY4BWZ5</accession>
<evidence type="ECO:0000313" key="3">
    <source>
        <dbReference type="Proteomes" id="UP000831460"/>
    </source>
</evidence>
<dbReference type="Proteomes" id="UP000831460">
    <property type="component" value="Chromosome"/>
</dbReference>
<protein>
    <submittedName>
        <fullName evidence="2">DUF6146 family protein</fullName>
    </submittedName>
</protein>
<evidence type="ECO:0000313" key="2">
    <source>
        <dbReference type="EMBL" id="UOE41050.1"/>
    </source>
</evidence>
<feature type="chain" id="PRO_5046760981" evidence="1">
    <location>
        <begin position="22"/>
        <end position="137"/>
    </location>
</feature>
<reference evidence="2 3" key="1">
    <citation type="submission" date="2022-03" db="EMBL/GenBank/DDBJ databases">
        <title>Chryseobacterium sp. isolated from particulate matters in swine house.</title>
        <authorList>
            <person name="Won M."/>
            <person name="Kim S.-J."/>
            <person name="Kwon S.-W."/>
        </authorList>
    </citation>
    <scope>NUCLEOTIDE SEQUENCE [LARGE SCALE GENOMIC DNA]</scope>
    <source>
        <strain evidence="2 3">SC2-2</strain>
    </source>
</reference>
<proteinExistence type="predicted"/>
<gene>
    <name evidence="2" type="ORF">MTP09_14290</name>
</gene>
<dbReference type="EMBL" id="CP094532">
    <property type="protein sequence ID" value="UOE41050.1"/>
    <property type="molecule type" value="Genomic_DNA"/>
</dbReference>